<feature type="transmembrane region" description="Helical" evidence="7">
    <location>
        <begin position="155"/>
        <end position="176"/>
    </location>
</feature>
<dbReference type="AlphaFoldDB" id="A0A085J9C8"/>
<feature type="transmembrane region" description="Helical" evidence="7">
    <location>
        <begin position="26"/>
        <end position="48"/>
    </location>
</feature>
<keyword evidence="5 7" id="KW-1133">Transmembrane helix</keyword>
<comment type="similarity">
    <text evidence="2 7">Belongs to the DedA family.</text>
</comment>
<feature type="domain" description="VTT" evidence="8">
    <location>
        <begin position="48"/>
        <end position="173"/>
    </location>
</feature>
<keyword evidence="10" id="KW-1185">Reference proteome</keyword>
<gene>
    <name evidence="9" type="primary">yghB</name>
    <name evidence="9" type="ORF">GTPT_3349</name>
</gene>
<organism evidence="9 10">
    <name type="scientific">Tatumella ptyseos ATCC 33301</name>
    <dbReference type="NCBI Taxonomy" id="1005995"/>
    <lineage>
        <taxon>Bacteria</taxon>
        <taxon>Pseudomonadati</taxon>
        <taxon>Pseudomonadota</taxon>
        <taxon>Gammaproteobacteria</taxon>
        <taxon>Enterobacterales</taxon>
        <taxon>Erwiniaceae</taxon>
        <taxon>Tatumella</taxon>
    </lineage>
</organism>
<dbReference type="RefSeq" id="WP_025903215.1">
    <property type="nucleotide sequence ID" value="NZ_ATMJ01000014.1"/>
</dbReference>
<evidence type="ECO:0000256" key="4">
    <source>
        <dbReference type="ARBA" id="ARBA00022692"/>
    </source>
</evidence>
<dbReference type="Proteomes" id="UP000028602">
    <property type="component" value="Unassembled WGS sequence"/>
</dbReference>
<comment type="subcellular location">
    <subcellularLocation>
        <location evidence="1 7">Cell membrane</location>
        <topology evidence="1 7">Multi-pass membrane protein</topology>
    </subcellularLocation>
</comment>
<feature type="transmembrane region" description="Helical" evidence="7">
    <location>
        <begin position="123"/>
        <end position="143"/>
    </location>
</feature>
<protein>
    <submittedName>
        <fullName evidence="9">DedA family inner membrane protein</fullName>
    </submittedName>
</protein>
<accession>A0A085J9C8</accession>
<dbReference type="eggNOG" id="COG0586">
    <property type="taxonomic scope" value="Bacteria"/>
</dbReference>
<keyword evidence="4 7" id="KW-0812">Transmembrane</keyword>
<evidence type="ECO:0000256" key="3">
    <source>
        <dbReference type="ARBA" id="ARBA00022475"/>
    </source>
</evidence>
<proteinExistence type="inferred from homology"/>
<evidence type="ECO:0000256" key="2">
    <source>
        <dbReference type="ARBA" id="ARBA00010792"/>
    </source>
</evidence>
<evidence type="ECO:0000256" key="1">
    <source>
        <dbReference type="ARBA" id="ARBA00004651"/>
    </source>
</evidence>
<dbReference type="InterPro" id="IPR032816">
    <property type="entry name" value="VTT_dom"/>
</dbReference>
<keyword evidence="6 7" id="KW-0472">Membrane</keyword>
<evidence type="ECO:0000313" key="10">
    <source>
        <dbReference type="Proteomes" id="UP000028602"/>
    </source>
</evidence>
<dbReference type="Pfam" id="PF09335">
    <property type="entry name" value="VTT_dom"/>
    <property type="match status" value="1"/>
</dbReference>
<dbReference type="PANTHER" id="PTHR30353:SF11">
    <property type="entry name" value="INNER MEMBRANE PROTEIN YQJA"/>
    <property type="match status" value="1"/>
</dbReference>
<evidence type="ECO:0000256" key="5">
    <source>
        <dbReference type="ARBA" id="ARBA00022989"/>
    </source>
</evidence>
<dbReference type="OrthoDB" id="13976at2"/>
<feature type="transmembrane region" description="Helical" evidence="7">
    <location>
        <begin position="60"/>
        <end position="87"/>
    </location>
</feature>
<evidence type="ECO:0000256" key="6">
    <source>
        <dbReference type="ARBA" id="ARBA00023136"/>
    </source>
</evidence>
<dbReference type="EMBL" id="JMPR01000054">
    <property type="protein sequence ID" value="KFD17074.1"/>
    <property type="molecule type" value="Genomic_DNA"/>
</dbReference>
<name>A0A085J9C8_9GAMM</name>
<evidence type="ECO:0000256" key="7">
    <source>
        <dbReference type="RuleBase" id="RU367016"/>
    </source>
</evidence>
<reference evidence="9 10" key="1">
    <citation type="submission" date="2014-05" db="EMBL/GenBank/DDBJ databases">
        <title>ATOL: Assembling a taxonomically balanced genome-scale reconstruction of the evolutionary history of the Enterobacteriaceae.</title>
        <authorList>
            <person name="Plunkett G.III."/>
            <person name="Neeno-Eckwall E.C."/>
            <person name="Glasner J.D."/>
            <person name="Perna N.T."/>
        </authorList>
    </citation>
    <scope>NUCLEOTIDE SEQUENCE [LARGE SCALE GENOMIC DNA]</scope>
    <source>
        <strain evidence="9 10">ATCC 33301</strain>
    </source>
</reference>
<sequence length="220" mass="24310">MSALNEVVLALWHQDFAVLADPQSVWIVYAVMFTLLFLENGLLPAAFLPGDSLLLLAGALIARGVMHFIPALVLLTTAASLGCWMGYLQGRWLGNSPLVQGWLKHLPPRYHQRAGEMFQQHGLAALLIGRFLAFVRTLLPTMAGISGLSNTRFQVFNWLSGLLWVVILVTLGYGISHVPLIRRHEDQVMTVLMLIPLLLLVSGLLGSLILILKKRYHNAG</sequence>
<keyword evidence="3 7" id="KW-1003">Cell membrane</keyword>
<evidence type="ECO:0000313" key="9">
    <source>
        <dbReference type="EMBL" id="KFD17074.1"/>
    </source>
</evidence>
<dbReference type="GO" id="GO:0005886">
    <property type="term" value="C:plasma membrane"/>
    <property type="evidence" value="ECO:0007669"/>
    <property type="project" value="UniProtKB-SubCell"/>
</dbReference>
<evidence type="ECO:0000259" key="8">
    <source>
        <dbReference type="Pfam" id="PF09335"/>
    </source>
</evidence>
<feature type="transmembrane region" description="Helical" evidence="7">
    <location>
        <begin position="188"/>
        <end position="212"/>
    </location>
</feature>
<dbReference type="InterPro" id="IPR032818">
    <property type="entry name" value="DedA-like"/>
</dbReference>
<dbReference type="PANTHER" id="PTHR30353">
    <property type="entry name" value="INNER MEMBRANE PROTEIN DEDA-RELATED"/>
    <property type="match status" value="1"/>
</dbReference>
<comment type="caution">
    <text evidence="9">The sequence shown here is derived from an EMBL/GenBank/DDBJ whole genome shotgun (WGS) entry which is preliminary data.</text>
</comment>